<accession>A0AAF0TWW4</accession>
<evidence type="ECO:0000256" key="1">
    <source>
        <dbReference type="SAM" id="SignalP"/>
    </source>
</evidence>
<dbReference type="PANTHER" id="PTHR33592:SF3">
    <property type="entry name" value="TRANSMEMBRANE PROTEIN"/>
    <property type="match status" value="1"/>
</dbReference>
<reference evidence="2" key="1">
    <citation type="submission" date="2023-08" db="EMBL/GenBank/DDBJ databases">
        <title>A de novo genome assembly of Solanum verrucosum Schlechtendal, a Mexican diploid species geographically isolated from the other diploid A-genome species in potato relatives.</title>
        <authorList>
            <person name="Hosaka K."/>
        </authorList>
    </citation>
    <scope>NUCLEOTIDE SEQUENCE</scope>
    <source>
        <tissue evidence="2">Young leaves</tissue>
    </source>
</reference>
<protein>
    <submittedName>
        <fullName evidence="2">Uncharacterized protein</fullName>
    </submittedName>
</protein>
<proteinExistence type="predicted"/>
<dbReference type="Proteomes" id="UP001234989">
    <property type="component" value="Chromosome 6"/>
</dbReference>
<evidence type="ECO:0000313" key="3">
    <source>
        <dbReference type="Proteomes" id="UP001234989"/>
    </source>
</evidence>
<organism evidence="2 3">
    <name type="scientific">Solanum verrucosum</name>
    <dbReference type="NCBI Taxonomy" id="315347"/>
    <lineage>
        <taxon>Eukaryota</taxon>
        <taxon>Viridiplantae</taxon>
        <taxon>Streptophyta</taxon>
        <taxon>Embryophyta</taxon>
        <taxon>Tracheophyta</taxon>
        <taxon>Spermatophyta</taxon>
        <taxon>Magnoliopsida</taxon>
        <taxon>eudicotyledons</taxon>
        <taxon>Gunneridae</taxon>
        <taxon>Pentapetalae</taxon>
        <taxon>asterids</taxon>
        <taxon>lamiids</taxon>
        <taxon>Solanales</taxon>
        <taxon>Solanaceae</taxon>
        <taxon>Solanoideae</taxon>
        <taxon>Solaneae</taxon>
        <taxon>Solanum</taxon>
    </lineage>
</organism>
<evidence type="ECO:0000313" key="2">
    <source>
        <dbReference type="EMBL" id="WMV36202.1"/>
    </source>
</evidence>
<feature type="signal peptide" evidence="1">
    <location>
        <begin position="1"/>
        <end position="21"/>
    </location>
</feature>
<dbReference type="PANTHER" id="PTHR33592">
    <property type="entry name" value="TRANSMEMBRANE PROTEIN"/>
    <property type="match status" value="1"/>
</dbReference>
<dbReference type="AlphaFoldDB" id="A0AAF0TWW4"/>
<gene>
    <name evidence="2" type="ORF">MTR67_029587</name>
</gene>
<dbReference type="PRINTS" id="PR01217">
    <property type="entry name" value="PRICHEXTENSN"/>
</dbReference>
<name>A0AAF0TWW4_SOLVR</name>
<keyword evidence="1" id="KW-0732">Signal</keyword>
<dbReference type="EMBL" id="CP133617">
    <property type="protein sequence ID" value="WMV36202.1"/>
    <property type="molecule type" value="Genomic_DNA"/>
</dbReference>
<keyword evidence="3" id="KW-1185">Reference proteome</keyword>
<sequence length="635" mass="69515">MKTFLILLVLLVLSRIETNEATRNLDETHLLLPSLHTRPPVKTPAPDPRTEANVNMASKFNERNYFVGRKEVVFAPPPPTNAYPLDKTHFLLPSLQTCPPVKTPSPNSGSETSVNMASTVTERNFLGRKEVVFATPPPTNVYPFDKTHLLLPSLQTCPPIKTPSPNPGSENSVNMASTVTERNFVGRREVSFAPPPPTNAYPLDKTHFLLPSLQTRPPVKTPSPNPGSETGVNMASTVTERNFVGRKEVVFAPPPPTNAYPLDKTYFLLPSLQTRPPVKTPSPNPGSETSVNMASMVTERNFVGRRKKVFFAPPPPSNENPLDKTRLLLPFLQTRAPVKTPSPNPGRETSVNMASTVTERNFVGRKEVVFAPLPPTNAYPLDKTHFLLLFLQTRPPVKTPSPNPGSETSVNMASTVTERNFLGRKEVVFAPTPPTNAYPLDKTHFLLPSFQTRPPVKTPSPNPGSETSVNMASTISERNFVGRRKEVVFAPPPPSNANPPDKTHLLLPFLQTRAPVKTPSPNPGSETSVNMASTVTERNFVGRKEVVFAPSPPTNAYPLDKTHFLLPSLQTRPPVKTPSPNPGSETSVNMASTVTKRNFVGRKEVGFAPPPPLPSTNAYPQNNVLFDVSIATTQK</sequence>
<feature type="chain" id="PRO_5042275587" evidence="1">
    <location>
        <begin position="22"/>
        <end position="635"/>
    </location>
</feature>